<dbReference type="InterPro" id="IPR007560">
    <property type="entry name" value="Restrct_endonuc_IV_Mrr"/>
</dbReference>
<dbReference type="InterPro" id="IPR011856">
    <property type="entry name" value="tRNA_endonuc-like_dom_sf"/>
</dbReference>
<keyword evidence="2" id="KW-0378">Hydrolase</keyword>
<dbReference type="GO" id="GO:0004519">
    <property type="term" value="F:endonuclease activity"/>
    <property type="evidence" value="ECO:0007669"/>
    <property type="project" value="UniProtKB-KW"/>
</dbReference>
<name>A0A8J7I828_9NOST</name>
<dbReference type="Proteomes" id="UP000662314">
    <property type="component" value="Unassembled WGS sequence"/>
</dbReference>
<evidence type="ECO:0000259" key="1">
    <source>
        <dbReference type="Pfam" id="PF04471"/>
    </source>
</evidence>
<dbReference type="RefSeq" id="WP_214434692.1">
    <property type="nucleotide sequence ID" value="NZ_CAWPUQ010000139.1"/>
</dbReference>
<reference evidence="2 3" key="1">
    <citation type="journal article" date="2021" name="Int. J. Syst. Evol. Microbiol.">
        <title>Amazonocrinis nigriterrae gen. nov., sp. nov., Atlanticothrix silvestris gen. nov., sp. nov. and Dendronalium phyllosphericum gen. nov., sp. nov., nostocacean cyanobacteria from Brazilian environments.</title>
        <authorList>
            <person name="Alvarenga D.O."/>
            <person name="Andreote A.P.D."/>
            <person name="Branco L.H.Z."/>
            <person name="Delbaje E."/>
            <person name="Cruz R.B."/>
            <person name="Varani A.M."/>
            <person name="Fiore M.F."/>
        </authorList>
    </citation>
    <scope>NUCLEOTIDE SEQUENCE [LARGE SCALE GENOMIC DNA]</scope>
    <source>
        <strain evidence="2 3">CENA369</strain>
    </source>
</reference>
<feature type="domain" description="Restriction endonuclease type IV Mrr" evidence="1">
    <location>
        <begin position="62"/>
        <end position="124"/>
    </location>
</feature>
<comment type="caution">
    <text evidence="2">The sequence shown here is derived from an EMBL/GenBank/DDBJ whole genome shotgun (WGS) entry which is preliminary data.</text>
</comment>
<sequence>MQENQPSAKKYEYYTRQILNDNRIRKYLEKYFNLYELRIKPEEQLLGKKTKTKWKVDAYGHDINNHLIVIECKHYKNNIKQSLMGAFAYTLQDLNAKGGIFITSTGFQAGAIKIAKTEKINLLKIDYNSTDTDFVVHFSSNKTQPSHAIAAFTDQLNGVSGMDGKMVVTQYPLDEAQKQLQQRTGRTQFSSDEINEEIANILKEV</sequence>
<dbReference type="InterPro" id="IPR011335">
    <property type="entry name" value="Restrct_endonuc-II-like"/>
</dbReference>
<organism evidence="2 3">
    <name type="scientific">Dendronalium phyllosphericum CENA369</name>
    <dbReference type="NCBI Taxonomy" id="1725256"/>
    <lineage>
        <taxon>Bacteria</taxon>
        <taxon>Bacillati</taxon>
        <taxon>Cyanobacteriota</taxon>
        <taxon>Cyanophyceae</taxon>
        <taxon>Nostocales</taxon>
        <taxon>Nostocaceae</taxon>
        <taxon>Dendronalium</taxon>
        <taxon>Dendronalium phyllosphericum</taxon>
    </lineage>
</organism>
<evidence type="ECO:0000313" key="2">
    <source>
        <dbReference type="EMBL" id="MBH8575943.1"/>
    </source>
</evidence>
<dbReference type="EMBL" id="JAECZA010000214">
    <property type="protein sequence ID" value="MBH8575943.1"/>
    <property type="molecule type" value="Genomic_DNA"/>
</dbReference>
<dbReference type="Gene3D" id="3.40.1350.10">
    <property type="match status" value="1"/>
</dbReference>
<proteinExistence type="predicted"/>
<dbReference type="GO" id="GO:0009307">
    <property type="term" value="P:DNA restriction-modification system"/>
    <property type="evidence" value="ECO:0007669"/>
    <property type="project" value="InterPro"/>
</dbReference>
<keyword evidence="2" id="KW-0255">Endonuclease</keyword>
<keyword evidence="2" id="KW-0540">Nuclease</keyword>
<dbReference type="Pfam" id="PF04471">
    <property type="entry name" value="Mrr_cat"/>
    <property type="match status" value="1"/>
</dbReference>
<dbReference type="GO" id="GO:0003677">
    <property type="term" value="F:DNA binding"/>
    <property type="evidence" value="ECO:0007669"/>
    <property type="project" value="InterPro"/>
</dbReference>
<accession>A0A8J7I828</accession>
<dbReference type="AlphaFoldDB" id="A0A8J7I828"/>
<keyword evidence="3" id="KW-1185">Reference proteome</keyword>
<evidence type="ECO:0000313" key="3">
    <source>
        <dbReference type="Proteomes" id="UP000662314"/>
    </source>
</evidence>
<protein>
    <submittedName>
        <fullName evidence="2">Restriction endonuclease</fullName>
    </submittedName>
</protein>
<gene>
    <name evidence="2" type="ORF">I8752_23680</name>
</gene>
<dbReference type="SUPFAM" id="SSF52980">
    <property type="entry name" value="Restriction endonuclease-like"/>
    <property type="match status" value="1"/>
</dbReference>